<dbReference type="Pfam" id="PF02511">
    <property type="entry name" value="Thy1"/>
    <property type="match status" value="1"/>
</dbReference>
<comment type="subunit">
    <text evidence="1">Homotetramer.</text>
</comment>
<dbReference type="GO" id="GO:0004799">
    <property type="term" value="F:thymidylate synthase activity"/>
    <property type="evidence" value="ECO:0007669"/>
    <property type="project" value="TreeGrafter"/>
</dbReference>
<dbReference type="PROSITE" id="PS51331">
    <property type="entry name" value="THYX"/>
    <property type="match status" value="1"/>
</dbReference>
<comment type="catalytic activity">
    <reaction evidence="1">
        <text>dUMP + (6R)-5,10-methylene-5,6,7,8-tetrahydrofolate + NADPH + H(+) = dTMP + (6S)-5,6,7,8-tetrahydrofolate + NADP(+)</text>
        <dbReference type="Rhea" id="RHEA:29043"/>
        <dbReference type="ChEBI" id="CHEBI:15378"/>
        <dbReference type="ChEBI" id="CHEBI:15636"/>
        <dbReference type="ChEBI" id="CHEBI:57453"/>
        <dbReference type="ChEBI" id="CHEBI:57783"/>
        <dbReference type="ChEBI" id="CHEBI:58349"/>
        <dbReference type="ChEBI" id="CHEBI:63528"/>
        <dbReference type="ChEBI" id="CHEBI:246422"/>
        <dbReference type="EC" id="2.1.1.148"/>
    </reaction>
</comment>
<comment type="pathway">
    <text evidence="1">Pyrimidine metabolism; dTTP biosynthesis.</text>
</comment>
<comment type="function">
    <text evidence="1">Catalyzes the reductive methylation of 2'-deoxyuridine-5'-monophosphate (dUMP) to 2'-deoxythymidine-5'-monophosphate (dTMP) while utilizing 5,10-methylenetetrahydrofolate (mTHF) as the methyl donor, and NADPH and FADH(2) as the reductant.</text>
</comment>
<feature type="binding site" description="in other chain" evidence="1">
    <location>
        <position position="156"/>
    </location>
    <ligand>
        <name>dUMP</name>
        <dbReference type="ChEBI" id="CHEBI:246422"/>
        <note>ligand shared between dimeric partners</note>
    </ligand>
</feature>
<dbReference type="GO" id="GO:0032259">
    <property type="term" value="P:methylation"/>
    <property type="evidence" value="ECO:0007669"/>
    <property type="project" value="UniProtKB-KW"/>
</dbReference>
<feature type="binding site" evidence="1">
    <location>
        <position position="183"/>
    </location>
    <ligand>
        <name>dUMP</name>
        <dbReference type="ChEBI" id="CHEBI:246422"/>
        <note>ligand shared between dimeric partners</note>
    </ligand>
</feature>
<name>A0A7V0N063_UNCAE</name>
<dbReference type="Proteomes" id="UP000885660">
    <property type="component" value="Unassembled WGS sequence"/>
</dbReference>
<dbReference type="CDD" id="cd20175">
    <property type="entry name" value="ThyX"/>
    <property type="match status" value="1"/>
</dbReference>
<dbReference type="GO" id="GO:0070402">
    <property type="term" value="F:NADPH binding"/>
    <property type="evidence" value="ECO:0007669"/>
    <property type="project" value="TreeGrafter"/>
</dbReference>
<feature type="binding site" evidence="1">
    <location>
        <begin position="83"/>
        <end position="86"/>
    </location>
    <ligand>
        <name>dUMP</name>
        <dbReference type="ChEBI" id="CHEBI:246422"/>
        <note>ligand shared between dimeric partners</note>
    </ligand>
</feature>
<dbReference type="InterPro" id="IPR003669">
    <property type="entry name" value="Thymidylate_synthase_ThyX"/>
</dbReference>
<dbReference type="AlphaFoldDB" id="A0A7V0N063"/>
<proteinExistence type="inferred from homology"/>
<dbReference type="EMBL" id="DRBC01000325">
    <property type="protein sequence ID" value="HDN85150.1"/>
    <property type="molecule type" value="Genomic_DNA"/>
</dbReference>
<dbReference type="GO" id="GO:0006231">
    <property type="term" value="P:dTMP biosynthetic process"/>
    <property type="evidence" value="ECO:0007669"/>
    <property type="project" value="UniProtKB-UniRule"/>
</dbReference>
<feature type="binding site" evidence="1">
    <location>
        <begin position="172"/>
        <end position="174"/>
    </location>
    <ligand>
        <name>FAD</name>
        <dbReference type="ChEBI" id="CHEBI:57692"/>
        <note>ligand shared between neighboring subunits</note>
    </ligand>
</feature>
<dbReference type="EC" id="2.1.1.148" evidence="1"/>
<keyword evidence="1" id="KW-0274">FAD</keyword>
<feature type="binding site" evidence="1">
    <location>
        <position position="62"/>
    </location>
    <ligand>
        <name>FAD</name>
        <dbReference type="ChEBI" id="CHEBI:57692"/>
        <note>ligand shared between neighboring subunits</note>
    </ligand>
</feature>
<feature type="active site" description="Involved in ionization of N3 of dUMP, leading to its activation" evidence="1">
    <location>
        <position position="183"/>
    </location>
</feature>
<keyword evidence="1" id="KW-0521">NADP</keyword>
<organism evidence="2">
    <name type="scientific">Aerophobetes bacterium</name>
    <dbReference type="NCBI Taxonomy" id="2030807"/>
    <lineage>
        <taxon>Bacteria</taxon>
        <taxon>Candidatus Aerophobota</taxon>
    </lineage>
</organism>
<feature type="binding site" description="in other chain" evidence="1">
    <location>
        <begin position="94"/>
        <end position="98"/>
    </location>
    <ligand>
        <name>dUMP</name>
        <dbReference type="ChEBI" id="CHEBI:246422"/>
        <note>ligand shared between dimeric partners</note>
    </ligand>
</feature>
<dbReference type="PANTHER" id="PTHR34934">
    <property type="entry name" value="FLAVIN-DEPENDENT THYMIDYLATE SYNTHASE"/>
    <property type="match status" value="1"/>
</dbReference>
<dbReference type="InterPro" id="IPR036098">
    <property type="entry name" value="Thymidylate_synthase_ThyX_sf"/>
</dbReference>
<gene>
    <name evidence="1" type="primary">thyX</name>
    <name evidence="2" type="ORF">ENG47_05300</name>
</gene>
<dbReference type="PANTHER" id="PTHR34934:SF1">
    <property type="entry name" value="FLAVIN-DEPENDENT THYMIDYLATE SYNTHASE"/>
    <property type="match status" value="1"/>
</dbReference>
<dbReference type="GO" id="GO:0006235">
    <property type="term" value="P:dTTP biosynthetic process"/>
    <property type="evidence" value="ECO:0007669"/>
    <property type="project" value="UniProtKB-UniRule"/>
</dbReference>
<comment type="similarity">
    <text evidence="1">Belongs to the thymidylate synthase ThyX family.</text>
</comment>
<evidence type="ECO:0000313" key="2">
    <source>
        <dbReference type="EMBL" id="HDN85150.1"/>
    </source>
</evidence>
<evidence type="ECO:0000256" key="1">
    <source>
        <dbReference type="HAMAP-Rule" id="MF_01408"/>
    </source>
</evidence>
<comment type="cofactor">
    <cofactor evidence="1">
        <name>FAD</name>
        <dbReference type="ChEBI" id="CHEBI:57692"/>
    </cofactor>
    <text evidence="1">Binds 4 FAD per tetramer. Each FAD binding site is formed by three monomers.</text>
</comment>
<dbReference type="NCBIfam" id="TIGR02170">
    <property type="entry name" value="thyX"/>
    <property type="match status" value="1"/>
</dbReference>
<dbReference type="GO" id="GO:0050660">
    <property type="term" value="F:flavin adenine dinucleotide binding"/>
    <property type="evidence" value="ECO:0007669"/>
    <property type="project" value="UniProtKB-UniRule"/>
</dbReference>
<sequence>MPPVKLNVKLLEATQNAISIIYASYRQCYSAKFAGEIFEQEKGNLEKQAEFIKKVVESGHESPLEHVKFTFAIEGVSRSFTHQLVRYRIASYSQQSQRYVKETSFDYIIPPLIEKDKILKEEFVKIMREIQTSYNKMIEKFKEKGIVGEKANQDVRFILPQAAETKIVVTMNCRELLHFFEQRCCTRAQWEIRNLANKMLDICKNYLPAVFLNAGAKCKRLGYCPEGRKFTCGKYPLKEDVIANTLNLRRGE</sequence>
<keyword evidence="1 2" id="KW-0489">Methyltransferase</keyword>
<keyword evidence="1" id="KW-0285">Flavoprotein</keyword>
<dbReference type="SUPFAM" id="SSF69796">
    <property type="entry name" value="Thymidylate synthase-complementing protein Thy1"/>
    <property type="match status" value="1"/>
</dbReference>
<reference evidence="2" key="1">
    <citation type="journal article" date="2020" name="mSystems">
        <title>Genome- and Community-Level Interaction Insights into Carbon Utilization and Element Cycling Functions of Hydrothermarchaeota in Hydrothermal Sediment.</title>
        <authorList>
            <person name="Zhou Z."/>
            <person name="Liu Y."/>
            <person name="Xu W."/>
            <person name="Pan J."/>
            <person name="Luo Z.H."/>
            <person name="Li M."/>
        </authorList>
    </citation>
    <scope>NUCLEOTIDE SEQUENCE [LARGE SCALE GENOMIC DNA]</scope>
    <source>
        <strain evidence="2">HyVt-219</strain>
    </source>
</reference>
<keyword evidence="1 2" id="KW-0808">Transferase</keyword>
<comment type="caution">
    <text evidence="2">The sequence shown here is derived from an EMBL/GenBank/DDBJ whole genome shotgun (WGS) entry which is preliminary data.</text>
</comment>
<dbReference type="Gene3D" id="3.30.1360.170">
    <property type="match status" value="1"/>
</dbReference>
<feature type="binding site" evidence="1">
    <location>
        <position position="178"/>
    </location>
    <ligand>
        <name>FAD</name>
        <dbReference type="ChEBI" id="CHEBI:57692"/>
        <note>ligand shared between neighboring subunits</note>
    </ligand>
</feature>
<protein>
    <recommendedName>
        <fullName evidence="1">Flavin-dependent thymidylate synthase</fullName>
        <shortName evidence="1">FDTS</shortName>
        <ecNumber evidence="1">2.1.1.148</ecNumber>
    </recommendedName>
    <alternativeName>
        <fullName evidence="1">FAD-dependent thymidylate synthase</fullName>
    </alternativeName>
    <alternativeName>
        <fullName evidence="1">Thymidylate synthase ThyX</fullName>
        <shortName evidence="1">TS</shortName>
        <shortName evidence="1">TSase</shortName>
    </alternativeName>
</protein>
<feature type="binding site" evidence="1">
    <location>
        <begin position="86"/>
        <end position="88"/>
    </location>
    <ligand>
        <name>FAD</name>
        <dbReference type="ChEBI" id="CHEBI:57692"/>
        <note>ligand shared between neighboring subunits</note>
    </ligand>
</feature>
<keyword evidence="1" id="KW-0545">Nucleotide biosynthesis</keyword>
<feature type="binding site" evidence="1">
    <location>
        <position position="94"/>
    </location>
    <ligand>
        <name>FAD</name>
        <dbReference type="ChEBI" id="CHEBI:57692"/>
        <note>ligand shared between neighboring subunits</note>
    </ligand>
</feature>
<dbReference type="GO" id="GO:0050797">
    <property type="term" value="F:thymidylate synthase (FAD) activity"/>
    <property type="evidence" value="ECO:0007669"/>
    <property type="project" value="UniProtKB-UniRule"/>
</dbReference>
<dbReference type="UniPathway" id="UPA00575"/>
<accession>A0A7V0N063</accession>
<dbReference type="HAMAP" id="MF_01408">
    <property type="entry name" value="ThyX"/>
    <property type="match status" value="1"/>
</dbReference>